<dbReference type="InterPro" id="IPR039774">
    <property type="entry name" value="Sin3-like"/>
</dbReference>
<protein>
    <recommendedName>
        <fullName evidence="1">Histone deacetylase interacting domain-containing protein</fullName>
    </recommendedName>
</protein>
<dbReference type="Proteomes" id="UP001428341">
    <property type="component" value="Unassembled WGS sequence"/>
</dbReference>
<dbReference type="SMART" id="SM00761">
    <property type="entry name" value="HDAC_interact"/>
    <property type="match status" value="1"/>
</dbReference>
<organism evidence="2 3">
    <name type="scientific">Citrus x changshan-huyou</name>
    <dbReference type="NCBI Taxonomy" id="2935761"/>
    <lineage>
        <taxon>Eukaryota</taxon>
        <taxon>Viridiplantae</taxon>
        <taxon>Streptophyta</taxon>
        <taxon>Embryophyta</taxon>
        <taxon>Tracheophyta</taxon>
        <taxon>Spermatophyta</taxon>
        <taxon>Magnoliopsida</taxon>
        <taxon>eudicotyledons</taxon>
        <taxon>Gunneridae</taxon>
        <taxon>Pentapetalae</taxon>
        <taxon>rosids</taxon>
        <taxon>malvids</taxon>
        <taxon>Sapindales</taxon>
        <taxon>Rutaceae</taxon>
        <taxon>Aurantioideae</taxon>
        <taxon>Citrus</taxon>
    </lineage>
</organism>
<dbReference type="GO" id="GO:0003714">
    <property type="term" value="F:transcription corepressor activity"/>
    <property type="evidence" value="ECO:0007669"/>
    <property type="project" value="InterPro"/>
</dbReference>
<dbReference type="Pfam" id="PF08295">
    <property type="entry name" value="Sin3_corepress"/>
    <property type="match status" value="1"/>
</dbReference>
<dbReference type="AlphaFoldDB" id="A0AAP0MJJ4"/>
<comment type="caution">
    <text evidence="2">The sequence shown here is derived from an EMBL/GenBank/DDBJ whole genome shotgun (WGS) entry which is preliminary data.</text>
</comment>
<proteinExistence type="predicted"/>
<feature type="domain" description="Histone deacetylase interacting" evidence="1">
    <location>
        <begin position="23"/>
        <end position="125"/>
    </location>
</feature>
<name>A0AAP0MJJ4_9ROSI</name>
<dbReference type="EMBL" id="JBCGBO010000004">
    <property type="protein sequence ID" value="KAK9208951.1"/>
    <property type="molecule type" value="Genomic_DNA"/>
</dbReference>
<dbReference type="GO" id="GO:0000785">
    <property type="term" value="C:chromatin"/>
    <property type="evidence" value="ECO:0007669"/>
    <property type="project" value="TreeGrafter"/>
</dbReference>
<sequence>MQQARTRPRKENMYSGKDSPQVVYVTPSYRLVVIPKSKENPIVMASHGHRSKLAAQVLNNEWVCVPPAPFKQHRLQINQYQEVLNKCEEEHFEFDMLFKSFRSVSKNVDKLLKGISDKGVSLEKKS</sequence>
<dbReference type="GO" id="GO:0000122">
    <property type="term" value="P:negative regulation of transcription by RNA polymerase II"/>
    <property type="evidence" value="ECO:0007669"/>
    <property type="project" value="TreeGrafter"/>
</dbReference>
<dbReference type="PANTHER" id="PTHR12346">
    <property type="entry name" value="SIN3B-RELATED"/>
    <property type="match status" value="1"/>
</dbReference>
<gene>
    <name evidence="2" type="ORF">WN944_001312</name>
</gene>
<dbReference type="InterPro" id="IPR013194">
    <property type="entry name" value="HDAC_interact_dom"/>
</dbReference>
<evidence type="ECO:0000259" key="1">
    <source>
        <dbReference type="SMART" id="SM00761"/>
    </source>
</evidence>
<evidence type="ECO:0000313" key="3">
    <source>
        <dbReference type="Proteomes" id="UP001428341"/>
    </source>
</evidence>
<dbReference type="PANTHER" id="PTHR12346:SF8">
    <property type="entry name" value="PAIRED AMPHIPATHIC HELIX PROTEIN SIN3-LIKE 2"/>
    <property type="match status" value="1"/>
</dbReference>
<accession>A0AAP0MJJ4</accession>
<evidence type="ECO:0000313" key="2">
    <source>
        <dbReference type="EMBL" id="KAK9208951.1"/>
    </source>
</evidence>
<reference evidence="2 3" key="1">
    <citation type="submission" date="2024-05" db="EMBL/GenBank/DDBJ databases">
        <title>Haplotype-resolved chromosome-level genome assembly of Huyou (Citrus changshanensis).</title>
        <authorList>
            <person name="Miao C."/>
            <person name="Chen W."/>
            <person name="Wu Y."/>
            <person name="Wang L."/>
            <person name="Zhao S."/>
            <person name="Grierson D."/>
            <person name="Xu C."/>
            <person name="Chen K."/>
        </authorList>
    </citation>
    <scope>NUCLEOTIDE SEQUENCE [LARGE SCALE GENOMIC DNA]</scope>
    <source>
        <strain evidence="2">01-14</strain>
        <tissue evidence="2">Leaf</tissue>
    </source>
</reference>
<dbReference type="GO" id="GO:0000118">
    <property type="term" value="C:histone deacetylase complex"/>
    <property type="evidence" value="ECO:0007669"/>
    <property type="project" value="TreeGrafter"/>
</dbReference>
<keyword evidence="3" id="KW-1185">Reference proteome</keyword>